<dbReference type="EMBL" id="JACXVP010000010">
    <property type="protein sequence ID" value="KAG5582802.1"/>
    <property type="molecule type" value="Genomic_DNA"/>
</dbReference>
<organism evidence="1 2">
    <name type="scientific">Solanum commersonii</name>
    <name type="common">Commerson's wild potato</name>
    <name type="synonym">Commerson's nightshade</name>
    <dbReference type="NCBI Taxonomy" id="4109"/>
    <lineage>
        <taxon>Eukaryota</taxon>
        <taxon>Viridiplantae</taxon>
        <taxon>Streptophyta</taxon>
        <taxon>Embryophyta</taxon>
        <taxon>Tracheophyta</taxon>
        <taxon>Spermatophyta</taxon>
        <taxon>Magnoliopsida</taxon>
        <taxon>eudicotyledons</taxon>
        <taxon>Gunneridae</taxon>
        <taxon>Pentapetalae</taxon>
        <taxon>asterids</taxon>
        <taxon>lamiids</taxon>
        <taxon>Solanales</taxon>
        <taxon>Solanaceae</taxon>
        <taxon>Solanoideae</taxon>
        <taxon>Solaneae</taxon>
        <taxon>Solanum</taxon>
    </lineage>
</organism>
<name>A0A9J5X4F3_SOLCO</name>
<gene>
    <name evidence="1" type="ORF">H5410_053429</name>
</gene>
<protein>
    <submittedName>
        <fullName evidence="1">Uncharacterized protein</fullName>
    </submittedName>
</protein>
<comment type="caution">
    <text evidence="1">The sequence shown here is derived from an EMBL/GenBank/DDBJ whole genome shotgun (WGS) entry which is preliminary data.</text>
</comment>
<reference evidence="1 2" key="1">
    <citation type="submission" date="2020-09" db="EMBL/GenBank/DDBJ databases">
        <title>De no assembly of potato wild relative species, Solanum commersonii.</title>
        <authorList>
            <person name="Cho K."/>
        </authorList>
    </citation>
    <scope>NUCLEOTIDE SEQUENCE [LARGE SCALE GENOMIC DNA]</scope>
    <source>
        <strain evidence="1">LZ3.2</strain>
        <tissue evidence="1">Leaf</tissue>
    </source>
</reference>
<sequence length="59" mass="7251">MENNIFLQNAEWEPTLDWDKMPNEFDETDHHNKENKLFILHHNTNKIIWIPDFDEVKSK</sequence>
<dbReference type="AlphaFoldDB" id="A0A9J5X4F3"/>
<proteinExistence type="predicted"/>
<evidence type="ECO:0000313" key="1">
    <source>
        <dbReference type="EMBL" id="KAG5582802.1"/>
    </source>
</evidence>
<evidence type="ECO:0000313" key="2">
    <source>
        <dbReference type="Proteomes" id="UP000824120"/>
    </source>
</evidence>
<keyword evidence="2" id="KW-1185">Reference proteome</keyword>
<accession>A0A9J5X4F3</accession>
<dbReference type="Proteomes" id="UP000824120">
    <property type="component" value="Chromosome 10"/>
</dbReference>